<organism evidence="5 6">
    <name type="scientific">Tessaracoccus flavescens</name>
    <dbReference type="NCBI Taxonomy" id="399497"/>
    <lineage>
        <taxon>Bacteria</taxon>
        <taxon>Bacillati</taxon>
        <taxon>Actinomycetota</taxon>
        <taxon>Actinomycetes</taxon>
        <taxon>Propionibacteriales</taxon>
        <taxon>Propionibacteriaceae</taxon>
        <taxon>Tessaracoccus</taxon>
    </lineage>
</organism>
<name>A0A921EMV1_9ACTN</name>
<dbReference type="InterPro" id="IPR015797">
    <property type="entry name" value="NUDIX_hydrolase-like_dom_sf"/>
</dbReference>
<evidence type="ECO:0000259" key="4">
    <source>
        <dbReference type="PROSITE" id="PS51462"/>
    </source>
</evidence>
<dbReference type="InterPro" id="IPR000086">
    <property type="entry name" value="NUDIX_hydrolase_dom"/>
</dbReference>
<dbReference type="PANTHER" id="PTHR43736:SF1">
    <property type="entry name" value="DIHYDRONEOPTERIN TRIPHOSPHATE DIPHOSPHATASE"/>
    <property type="match status" value="1"/>
</dbReference>
<dbReference type="Proteomes" id="UP000712713">
    <property type="component" value="Unassembled WGS sequence"/>
</dbReference>
<accession>A0A921EMV1</accession>
<dbReference type="PANTHER" id="PTHR43736">
    <property type="entry name" value="ADP-RIBOSE PYROPHOSPHATASE"/>
    <property type="match status" value="1"/>
</dbReference>
<dbReference type="AlphaFoldDB" id="A0A921EMV1"/>
<comment type="similarity">
    <text evidence="1 3">Belongs to the Nudix hydrolase family.</text>
</comment>
<gene>
    <name evidence="5" type="ORF">K8V15_03935</name>
</gene>
<evidence type="ECO:0000313" key="6">
    <source>
        <dbReference type="Proteomes" id="UP000712713"/>
    </source>
</evidence>
<sequence length="228" mass="24808">MRVIGVTHPLGAPVADFHIEHGANPRVTMFDHGFVPVRPLAASLSDGDIAFTWLVREVSIADPRPIERHTVYVSSATETPVRHQRIGAYAIVMSDRGILGTVNSEHTPAPGIWALPGGGVHPGESPAEAIHREIFEETGQEVVINRVLTLESEHWVGRSVTGLLEDFHALRVVYGATCTTPSDPVVQEVGGSTGGASWVPLRSWRKLHWTNSSRGLLAQYARKLSRPV</sequence>
<evidence type="ECO:0000256" key="1">
    <source>
        <dbReference type="ARBA" id="ARBA00005582"/>
    </source>
</evidence>
<dbReference type="InterPro" id="IPR020476">
    <property type="entry name" value="Nudix_hydrolase"/>
</dbReference>
<dbReference type="GO" id="GO:0016787">
    <property type="term" value="F:hydrolase activity"/>
    <property type="evidence" value="ECO:0007669"/>
    <property type="project" value="UniProtKB-KW"/>
</dbReference>
<dbReference type="Pfam" id="PF00293">
    <property type="entry name" value="NUDIX"/>
    <property type="match status" value="1"/>
</dbReference>
<keyword evidence="2 3" id="KW-0378">Hydrolase</keyword>
<evidence type="ECO:0000256" key="3">
    <source>
        <dbReference type="RuleBase" id="RU003476"/>
    </source>
</evidence>
<evidence type="ECO:0000313" key="5">
    <source>
        <dbReference type="EMBL" id="HJE51119.1"/>
    </source>
</evidence>
<dbReference type="PRINTS" id="PR00502">
    <property type="entry name" value="NUDIXFAMILY"/>
</dbReference>
<dbReference type="EMBL" id="DYZF01000093">
    <property type="protein sequence ID" value="HJE51119.1"/>
    <property type="molecule type" value="Genomic_DNA"/>
</dbReference>
<reference evidence="5" key="1">
    <citation type="journal article" date="2021" name="PeerJ">
        <title>Extensive microbial diversity within the chicken gut microbiome revealed by metagenomics and culture.</title>
        <authorList>
            <person name="Gilroy R."/>
            <person name="Ravi A."/>
            <person name="Getino M."/>
            <person name="Pursley I."/>
            <person name="Horton D.L."/>
            <person name="Alikhan N.F."/>
            <person name="Baker D."/>
            <person name="Gharbi K."/>
            <person name="Hall N."/>
            <person name="Watson M."/>
            <person name="Adriaenssens E.M."/>
            <person name="Foster-Nyarko E."/>
            <person name="Jarju S."/>
            <person name="Secka A."/>
            <person name="Antonio M."/>
            <person name="Oren A."/>
            <person name="Chaudhuri R.R."/>
            <person name="La Ragione R."/>
            <person name="Hildebrand F."/>
            <person name="Pallen M.J."/>
        </authorList>
    </citation>
    <scope>NUCLEOTIDE SEQUENCE</scope>
    <source>
        <strain evidence="5">ChiGjej3B3-7470</strain>
    </source>
</reference>
<protein>
    <submittedName>
        <fullName evidence="5">NUDIX domain-containing protein</fullName>
    </submittedName>
</protein>
<dbReference type="InterPro" id="IPR020084">
    <property type="entry name" value="NUDIX_hydrolase_CS"/>
</dbReference>
<evidence type="ECO:0000256" key="2">
    <source>
        <dbReference type="ARBA" id="ARBA00022801"/>
    </source>
</evidence>
<dbReference type="SUPFAM" id="SSF55811">
    <property type="entry name" value="Nudix"/>
    <property type="match status" value="1"/>
</dbReference>
<reference evidence="5" key="2">
    <citation type="submission" date="2021-09" db="EMBL/GenBank/DDBJ databases">
        <authorList>
            <person name="Gilroy R."/>
        </authorList>
    </citation>
    <scope>NUCLEOTIDE SEQUENCE</scope>
    <source>
        <strain evidence="5">ChiGjej3B3-7470</strain>
    </source>
</reference>
<dbReference type="PROSITE" id="PS51462">
    <property type="entry name" value="NUDIX"/>
    <property type="match status" value="1"/>
</dbReference>
<dbReference type="PROSITE" id="PS00893">
    <property type="entry name" value="NUDIX_BOX"/>
    <property type="match status" value="1"/>
</dbReference>
<dbReference type="Gene3D" id="3.90.79.10">
    <property type="entry name" value="Nucleoside Triphosphate Pyrophosphohydrolase"/>
    <property type="match status" value="1"/>
</dbReference>
<comment type="caution">
    <text evidence="5">The sequence shown here is derived from an EMBL/GenBank/DDBJ whole genome shotgun (WGS) entry which is preliminary data.</text>
</comment>
<feature type="domain" description="Nudix hydrolase" evidence="4">
    <location>
        <begin position="81"/>
        <end position="223"/>
    </location>
</feature>
<proteinExistence type="inferred from homology"/>